<dbReference type="AlphaFoldDB" id="A0A4Q7N9J9"/>
<evidence type="ECO:0000313" key="2">
    <source>
        <dbReference type="EMBL" id="RZS78684.1"/>
    </source>
</evidence>
<protein>
    <submittedName>
        <fullName evidence="2">Uncharacterized protein</fullName>
    </submittedName>
</protein>
<comment type="caution">
    <text evidence="2">The sequence shown here is derived from an EMBL/GenBank/DDBJ whole genome shotgun (WGS) entry which is preliminary data.</text>
</comment>
<dbReference type="RefSeq" id="WP_130361584.1">
    <property type="nucleotide sequence ID" value="NZ_SGXC01000003.1"/>
</dbReference>
<reference evidence="2 3" key="1">
    <citation type="submission" date="2019-02" db="EMBL/GenBank/DDBJ databases">
        <title>Genomic Encyclopedia of Type Strains, Phase IV (KMG-IV): sequencing the most valuable type-strain genomes for metagenomic binning, comparative biology and taxonomic classification.</title>
        <authorList>
            <person name="Goeker M."/>
        </authorList>
    </citation>
    <scope>NUCLEOTIDE SEQUENCE [LARGE SCALE GENOMIC DNA]</scope>
    <source>
        <strain evidence="2 3">K24</strain>
    </source>
</reference>
<dbReference type="Proteomes" id="UP000292445">
    <property type="component" value="Unassembled WGS sequence"/>
</dbReference>
<accession>A0A4Q7N9J9</accession>
<keyword evidence="3" id="KW-1185">Reference proteome</keyword>
<gene>
    <name evidence="2" type="ORF">EV675_5341</name>
</gene>
<proteinExistence type="predicted"/>
<sequence length="86" mass="9578">MRRPPGADRIAPGSGDSPSRRDDPLQDVWSGWTDETMPALFAHLYLFRLAAHMVLSPAQLRAIADRMGQLARDLRTMDEDGEESSP</sequence>
<name>A0A4Q7N9J9_9BURK</name>
<organism evidence="2 3">
    <name type="scientific">Pigmentiphaga kullae</name>
    <dbReference type="NCBI Taxonomy" id="151784"/>
    <lineage>
        <taxon>Bacteria</taxon>
        <taxon>Pseudomonadati</taxon>
        <taxon>Pseudomonadota</taxon>
        <taxon>Betaproteobacteria</taxon>
        <taxon>Burkholderiales</taxon>
        <taxon>Alcaligenaceae</taxon>
        <taxon>Pigmentiphaga</taxon>
    </lineage>
</organism>
<evidence type="ECO:0000256" key="1">
    <source>
        <dbReference type="SAM" id="MobiDB-lite"/>
    </source>
</evidence>
<dbReference type="EMBL" id="SGXC01000003">
    <property type="protein sequence ID" value="RZS78684.1"/>
    <property type="molecule type" value="Genomic_DNA"/>
</dbReference>
<dbReference type="OrthoDB" id="8687667at2"/>
<feature type="region of interest" description="Disordered" evidence="1">
    <location>
        <begin position="1"/>
        <end position="27"/>
    </location>
</feature>
<evidence type="ECO:0000313" key="3">
    <source>
        <dbReference type="Proteomes" id="UP000292445"/>
    </source>
</evidence>